<feature type="domain" description="CT398-like coiled coil hairpin" evidence="2">
    <location>
        <begin position="16"/>
        <end position="194"/>
    </location>
</feature>
<organism evidence="3 4">
    <name type="scientific">Microcella frigidaquae</name>
    <dbReference type="NCBI Taxonomy" id="424758"/>
    <lineage>
        <taxon>Bacteria</taxon>
        <taxon>Bacillati</taxon>
        <taxon>Actinomycetota</taxon>
        <taxon>Actinomycetes</taxon>
        <taxon>Micrococcales</taxon>
        <taxon>Microbacteriaceae</taxon>
        <taxon>Microcella</taxon>
    </lineage>
</organism>
<proteinExistence type="predicted"/>
<sequence length="246" mass="26387">MALTASPADQRLLLEVQAHDTALQQLAHRERSLPERAQVEALKAEADVMREFAAQRRGELEDARLELQRVESDVQLVEARIARDGERLQSSSSVKDIAGLEHEVASLKARLADLEEIELTVMETVETLESELESAQAALDAHLEQLAAAEAARDAALAALAEEVTTARAARAEVAGRVPADLLALYEKQRERYGVGASHLRARISSASGVELTGSDLAAVRAAAPDAVILCPDSSAILVRTDESGL</sequence>
<gene>
    <name evidence="3" type="ORF">BJ959_000086</name>
</gene>
<reference evidence="3 4" key="1">
    <citation type="submission" date="2020-08" db="EMBL/GenBank/DDBJ databases">
        <title>Sequencing the genomes of 1000 actinobacteria strains.</title>
        <authorList>
            <person name="Klenk H.-P."/>
        </authorList>
    </citation>
    <scope>NUCLEOTIDE SEQUENCE [LARGE SCALE GENOMIC DNA]</scope>
    <source>
        <strain evidence="3 4">DSM 23889</strain>
    </source>
</reference>
<feature type="coiled-coil region" evidence="1">
    <location>
        <begin position="53"/>
        <end position="159"/>
    </location>
</feature>
<evidence type="ECO:0000313" key="4">
    <source>
        <dbReference type="Proteomes" id="UP000552883"/>
    </source>
</evidence>
<comment type="caution">
    <text evidence="3">The sequence shown here is derived from an EMBL/GenBank/DDBJ whole genome shotgun (WGS) entry which is preliminary data.</text>
</comment>
<keyword evidence="4" id="KW-1185">Reference proteome</keyword>
<dbReference type="Gene3D" id="1.10.287.1490">
    <property type="match status" value="1"/>
</dbReference>
<evidence type="ECO:0000313" key="3">
    <source>
        <dbReference type="EMBL" id="MBB5616590.1"/>
    </source>
</evidence>
<evidence type="ECO:0000259" key="2">
    <source>
        <dbReference type="Pfam" id="PF24481"/>
    </source>
</evidence>
<dbReference type="InterPro" id="IPR056003">
    <property type="entry name" value="CT398_CC_hairpin"/>
</dbReference>
<dbReference type="Proteomes" id="UP000552883">
    <property type="component" value="Unassembled WGS sequence"/>
</dbReference>
<evidence type="ECO:0000256" key="1">
    <source>
        <dbReference type="SAM" id="Coils"/>
    </source>
</evidence>
<protein>
    <recommendedName>
        <fullName evidence="2">CT398-like coiled coil hairpin domain-containing protein</fullName>
    </recommendedName>
</protein>
<accession>A0A840X2J7</accession>
<dbReference type="SUPFAM" id="SSF46966">
    <property type="entry name" value="Spectrin repeat"/>
    <property type="match status" value="1"/>
</dbReference>
<dbReference type="Pfam" id="PF24481">
    <property type="entry name" value="CT398_CC"/>
    <property type="match status" value="1"/>
</dbReference>
<name>A0A840X2J7_9MICO</name>
<dbReference type="AlphaFoldDB" id="A0A840X2J7"/>
<keyword evidence="1" id="KW-0175">Coiled coil</keyword>
<dbReference type="RefSeq" id="WP_243738788.1">
    <property type="nucleotide sequence ID" value="NZ_BAAANZ010000001.1"/>
</dbReference>
<dbReference type="EMBL" id="JACHBS010000001">
    <property type="protein sequence ID" value="MBB5616590.1"/>
    <property type="molecule type" value="Genomic_DNA"/>
</dbReference>